<dbReference type="Gene3D" id="3.40.50.10420">
    <property type="entry name" value="NagB/RpiA/CoA transferase-like"/>
    <property type="match status" value="1"/>
</dbReference>
<evidence type="ECO:0000256" key="3">
    <source>
        <dbReference type="ARBA" id="ARBA00022840"/>
    </source>
</evidence>
<dbReference type="EC" id="6.3.3.2" evidence="4"/>
<keyword evidence="4" id="KW-0460">Magnesium</keyword>
<dbReference type="InterPro" id="IPR037171">
    <property type="entry name" value="NagB/RpiA_transferase-like"/>
</dbReference>
<keyword evidence="4" id="KW-0479">Metal-binding</keyword>
<comment type="caution">
    <text evidence="5">The sequence shown here is derived from an EMBL/GenBank/DDBJ whole genome shotgun (WGS) entry which is preliminary data.</text>
</comment>
<dbReference type="PANTHER" id="PTHR23407">
    <property type="entry name" value="ATPASE INHIBITOR/5-FORMYLTETRAHYDROFOLATE CYCLO-LIGASE"/>
    <property type="match status" value="1"/>
</dbReference>
<dbReference type="PANTHER" id="PTHR23407:SF1">
    <property type="entry name" value="5-FORMYLTETRAHYDROFOLATE CYCLO-LIGASE"/>
    <property type="match status" value="1"/>
</dbReference>
<dbReference type="InterPro" id="IPR024185">
    <property type="entry name" value="FTHF_cligase-like_sf"/>
</dbReference>
<dbReference type="GO" id="GO:0030272">
    <property type="term" value="F:5-formyltetrahydrofolate cyclo-ligase activity"/>
    <property type="evidence" value="ECO:0007669"/>
    <property type="project" value="UniProtKB-EC"/>
</dbReference>
<dbReference type="Pfam" id="PF01812">
    <property type="entry name" value="5-FTHF_cyc-lig"/>
    <property type="match status" value="1"/>
</dbReference>
<evidence type="ECO:0000313" key="6">
    <source>
        <dbReference type="Proteomes" id="UP001438953"/>
    </source>
</evidence>
<dbReference type="NCBIfam" id="TIGR02727">
    <property type="entry name" value="MTHFS_bact"/>
    <property type="match status" value="1"/>
</dbReference>
<name>A0ABV1SCM3_9RHOB</name>
<comment type="catalytic activity">
    <reaction evidence="4">
        <text>(6S)-5-formyl-5,6,7,8-tetrahydrofolate + ATP = (6R)-5,10-methenyltetrahydrofolate + ADP + phosphate</text>
        <dbReference type="Rhea" id="RHEA:10488"/>
        <dbReference type="ChEBI" id="CHEBI:30616"/>
        <dbReference type="ChEBI" id="CHEBI:43474"/>
        <dbReference type="ChEBI" id="CHEBI:57455"/>
        <dbReference type="ChEBI" id="CHEBI:57457"/>
        <dbReference type="ChEBI" id="CHEBI:456216"/>
        <dbReference type="EC" id="6.3.3.2"/>
    </reaction>
</comment>
<dbReference type="EMBL" id="JAYWLC010000001">
    <property type="protein sequence ID" value="MER5170658.1"/>
    <property type="molecule type" value="Genomic_DNA"/>
</dbReference>
<evidence type="ECO:0000256" key="1">
    <source>
        <dbReference type="ARBA" id="ARBA00010638"/>
    </source>
</evidence>
<dbReference type="Proteomes" id="UP001438953">
    <property type="component" value="Unassembled WGS sequence"/>
</dbReference>
<proteinExistence type="inferred from homology"/>
<keyword evidence="2 4" id="KW-0547">Nucleotide-binding</keyword>
<evidence type="ECO:0000256" key="4">
    <source>
        <dbReference type="RuleBase" id="RU361279"/>
    </source>
</evidence>
<reference evidence="5 6" key="2">
    <citation type="submission" date="2024-06" db="EMBL/GenBank/DDBJ databases">
        <title>Thioclava kandeliae sp. nov. from a rhizosphere soil sample of Kandelia candel in a mangrove.</title>
        <authorList>
            <person name="Mu T."/>
        </authorList>
    </citation>
    <scope>NUCLEOTIDE SEQUENCE [LARGE SCALE GENOMIC DNA]</scope>
    <source>
        <strain evidence="5 6">CPCC 100088</strain>
    </source>
</reference>
<comment type="cofactor">
    <cofactor evidence="4">
        <name>Mg(2+)</name>
        <dbReference type="ChEBI" id="CHEBI:18420"/>
    </cofactor>
</comment>
<evidence type="ECO:0000256" key="2">
    <source>
        <dbReference type="ARBA" id="ARBA00022741"/>
    </source>
</evidence>
<protein>
    <recommendedName>
        <fullName evidence="4">5-formyltetrahydrofolate cyclo-ligase</fullName>
        <ecNumber evidence="4">6.3.3.2</ecNumber>
    </recommendedName>
</protein>
<dbReference type="PIRSF" id="PIRSF006806">
    <property type="entry name" value="FTHF_cligase"/>
    <property type="match status" value="1"/>
</dbReference>
<comment type="similarity">
    <text evidence="1 4">Belongs to the 5-formyltetrahydrofolate cyclo-ligase family.</text>
</comment>
<keyword evidence="6" id="KW-1185">Reference proteome</keyword>
<sequence>MSLSEDKQAARKAAFAARKTAFGVEGLADRAADRLAEVLQGFRGLTVAGYIPIRTEVDPRPAMLRHDGPLCLPVVEGEARPLGFRPWSAAAEMIPGAFGAAIPAETTAVIPQVVILPLVAFDARGYRLGYGGGFYDRTLELLRAQGPVTAIGFAFAAQELPQVPIESTDELLDLMVTEQGVLGPFA</sequence>
<reference evidence="5 6" key="1">
    <citation type="submission" date="2024-01" db="EMBL/GenBank/DDBJ databases">
        <authorList>
            <person name="Deng Y."/>
            <person name="Su J."/>
        </authorList>
    </citation>
    <scope>NUCLEOTIDE SEQUENCE [LARGE SCALE GENOMIC DNA]</scope>
    <source>
        <strain evidence="5 6">CPCC 100088</strain>
    </source>
</reference>
<gene>
    <name evidence="5" type="ORF">VSX56_02630</name>
</gene>
<dbReference type="InterPro" id="IPR002698">
    <property type="entry name" value="FTHF_cligase"/>
</dbReference>
<dbReference type="SUPFAM" id="SSF100950">
    <property type="entry name" value="NagB/RpiA/CoA transferase-like"/>
    <property type="match status" value="1"/>
</dbReference>
<dbReference type="RefSeq" id="WP_350934618.1">
    <property type="nucleotide sequence ID" value="NZ_JAYWLC010000001.1"/>
</dbReference>
<keyword evidence="5" id="KW-0436">Ligase</keyword>
<accession>A0ABV1SCM3</accession>
<organism evidence="5 6">
    <name type="scientific">Thioclava kandeliae</name>
    <dbReference type="NCBI Taxonomy" id="3070818"/>
    <lineage>
        <taxon>Bacteria</taxon>
        <taxon>Pseudomonadati</taxon>
        <taxon>Pseudomonadota</taxon>
        <taxon>Alphaproteobacteria</taxon>
        <taxon>Rhodobacterales</taxon>
        <taxon>Paracoccaceae</taxon>
        <taxon>Thioclava</taxon>
    </lineage>
</organism>
<evidence type="ECO:0000313" key="5">
    <source>
        <dbReference type="EMBL" id="MER5170658.1"/>
    </source>
</evidence>
<keyword evidence="3 4" id="KW-0067">ATP-binding</keyword>